<comment type="subunit">
    <text evidence="10">Component of the Sec protein translocase complex. Heterotrimer consisting of SecY, SecE and SecG subunits. The heterotrimers can form oligomers, although 1 heterotrimer is thought to be able to translocate proteins. Interacts with the ribosome. Interacts with SecDF, and other proteins may be involved. Interacts with SecA.</text>
</comment>
<feature type="transmembrane region" description="Helical" evidence="10">
    <location>
        <begin position="211"/>
        <end position="234"/>
    </location>
</feature>
<keyword evidence="8 10" id="KW-0472">Membrane</keyword>
<dbReference type="STRING" id="237679.SAMN04488072_11753"/>
<dbReference type="NCBIfam" id="TIGR00967">
    <property type="entry name" value="3a0501s007"/>
    <property type="match status" value="1"/>
</dbReference>
<dbReference type="GO" id="GO:0065002">
    <property type="term" value="P:intracellular protein transmembrane transport"/>
    <property type="evidence" value="ECO:0007669"/>
    <property type="project" value="UniProtKB-UniRule"/>
</dbReference>
<evidence type="ECO:0000256" key="11">
    <source>
        <dbReference type="RuleBase" id="RU000537"/>
    </source>
</evidence>
<dbReference type="InterPro" id="IPR030659">
    <property type="entry name" value="SecY_CS"/>
</dbReference>
<accession>A0A1I1ACT1</accession>
<evidence type="ECO:0000256" key="4">
    <source>
        <dbReference type="ARBA" id="ARBA00022692"/>
    </source>
</evidence>
<dbReference type="GO" id="GO:0006605">
    <property type="term" value="P:protein targeting"/>
    <property type="evidence" value="ECO:0007669"/>
    <property type="project" value="UniProtKB-UniRule"/>
</dbReference>
<dbReference type="GO" id="GO:0043952">
    <property type="term" value="P:protein transport by the Sec complex"/>
    <property type="evidence" value="ECO:0007669"/>
    <property type="project" value="UniProtKB-UniRule"/>
</dbReference>
<evidence type="ECO:0000256" key="1">
    <source>
        <dbReference type="ARBA" id="ARBA00004141"/>
    </source>
</evidence>
<dbReference type="Pfam" id="PF00344">
    <property type="entry name" value="SecY"/>
    <property type="match status" value="1"/>
</dbReference>
<feature type="transmembrane region" description="Helical" evidence="10">
    <location>
        <begin position="394"/>
        <end position="413"/>
    </location>
</feature>
<evidence type="ECO:0000256" key="13">
    <source>
        <dbReference type="RuleBase" id="RU004349"/>
    </source>
</evidence>
<dbReference type="FunFam" id="1.10.3370.10:FF:000001">
    <property type="entry name" value="Preprotein translocase subunit SecY"/>
    <property type="match status" value="1"/>
</dbReference>
<dbReference type="PROSITE" id="PS00756">
    <property type="entry name" value="SECY_2"/>
    <property type="match status" value="1"/>
</dbReference>
<dbReference type="InterPro" id="IPR023201">
    <property type="entry name" value="SecY_dom_sf"/>
</dbReference>
<dbReference type="PIRSF" id="PIRSF004557">
    <property type="entry name" value="SecY"/>
    <property type="match status" value="1"/>
</dbReference>
<comment type="function">
    <text evidence="10 11">The central subunit of the protein translocation channel SecYEG. Consists of two halves formed by TMs 1-5 and 6-10. These two domains form a lateral gate at the front which open onto the bilayer between TMs 2 and 7, and are clamped together by SecE at the back. The channel is closed by both a pore ring composed of hydrophobic SecY resides and a short helix (helix 2A) on the extracellular side of the membrane which forms a plug. The plug probably moves laterally to allow the channel to open. The ring and the pore may move independently.</text>
</comment>
<organism evidence="14 15">
    <name type="scientific">Lentibacillus halodurans</name>
    <dbReference type="NCBI Taxonomy" id="237679"/>
    <lineage>
        <taxon>Bacteria</taxon>
        <taxon>Bacillati</taxon>
        <taxon>Bacillota</taxon>
        <taxon>Bacilli</taxon>
        <taxon>Bacillales</taxon>
        <taxon>Bacillaceae</taxon>
        <taxon>Lentibacillus</taxon>
    </lineage>
</organism>
<reference evidence="14 15" key="1">
    <citation type="submission" date="2016-10" db="EMBL/GenBank/DDBJ databases">
        <authorList>
            <person name="de Groot N.N."/>
        </authorList>
    </citation>
    <scope>NUCLEOTIDE SEQUENCE [LARGE SCALE GENOMIC DNA]</scope>
    <source>
        <strain evidence="14 15">CGMCC 1.3702</strain>
    </source>
</reference>
<dbReference type="Gene3D" id="1.10.3370.10">
    <property type="entry name" value="SecY subunit domain"/>
    <property type="match status" value="1"/>
</dbReference>
<evidence type="ECO:0000256" key="12">
    <source>
        <dbReference type="RuleBase" id="RU003484"/>
    </source>
</evidence>
<evidence type="ECO:0000313" key="14">
    <source>
        <dbReference type="EMBL" id="SFB34280.1"/>
    </source>
</evidence>
<keyword evidence="7 10" id="KW-0811">Translocation</keyword>
<dbReference type="RefSeq" id="WP_090240918.1">
    <property type="nucleotide sequence ID" value="NZ_FOJW01000017.1"/>
</dbReference>
<evidence type="ECO:0000256" key="7">
    <source>
        <dbReference type="ARBA" id="ARBA00023010"/>
    </source>
</evidence>
<keyword evidence="15" id="KW-1185">Reference proteome</keyword>
<dbReference type="Proteomes" id="UP000198642">
    <property type="component" value="Unassembled WGS sequence"/>
</dbReference>
<dbReference type="SUPFAM" id="SSF103491">
    <property type="entry name" value="Preprotein translocase SecY subunit"/>
    <property type="match status" value="1"/>
</dbReference>
<dbReference type="PRINTS" id="PR00303">
    <property type="entry name" value="SECYTRNLCASE"/>
</dbReference>
<feature type="transmembrane region" description="Helical" evidence="10">
    <location>
        <begin position="67"/>
        <end position="91"/>
    </location>
</feature>
<dbReference type="OrthoDB" id="9809248at2"/>
<comment type="subcellular location">
    <subcellularLocation>
        <location evidence="10">Cell membrane</location>
        <topology evidence="10">Multi-pass membrane protein</topology>
    </subcellularLocation>
    <subcellularLocation>
        <location evidence="1 12">Membrane</location>
        <topology evidence="1 12">Multi-pass membrane protein</topology>
    </subcellularLocation>
</comment>
<evidence type="ECO:0000256" key="2">
    <source>
        <dbReference type="ARBA" id="ARBA00005751"/>
    </source>
</evidence>
<feature type="transmembrane region" description="Helical" evidence="10">
    <location>
        <begin position="312"/>
        <end position="329"/>
    </location>
</feature>
<dbReference type="EMBL" id="FOJW01000017">
    <property type="protein sequence ID" value="SFB34280.1"/>
    <property type="molecule type" value="Genomic_DNA"/>
</dbReference>
<keyword evidence="10" id="KW-1003">Cell membrane</keyword>
<evidence type="ECO:0000256" key="3">
    <source>
        <dbReference type="ARBA" id="ARBA00022448"/>
    </source>
</evidence>
<name>A0A1I1ACT1_9BACI</name>
<feature type="transmembrane region" description="Helical" evidence="10">
    <location>
        <begin position="363"/>
        <end position="388"/>
    </location>
</feature>
<evidence type="ECO:0000256" key="8">
    <source>
        <dbReference type="ARBA" id="ARBA00023136"/>
    </source>
</evidence>
<keyword evidence="4 10" id="KW-0812">Transmembrane</keyword>
<evidence type="ECO:0000256" key="10">
    <source>
        <dbReference type="HAMAP-Rule" id="MF_01465"/>
    </source>
</evidence>
<evidence type="ECO:0000313" key="15">
    <source>
        <dbReference type="Proteomes" id="UP000198642"/>
    </source>
</evidence>
<evidence type="ECO:0000256" key="9">
    <source>
        <dbReference type="ARBA" id="ARBA00039733"/>
    </source>
</evidence>
<dbReference type="PROSITE" id="PS00755">
    <property type="entry name" value="SECY_1"/>
    <property type="match status" value="1"/>
</dbReference>
<feature type="transmembrane region" description="Helical" evidence="10">
    <location>
        <begin position="262"/>
        <end position="283"/>
    </location>
</feature>
<keyword evidence="6 10" id="KW-1133">Transmembrane helix</keyword>
<dbReference type="PANTHER" id="PTHR10906">
    <property type="entry name" value="SECY/SEC61-ALPHA FAMILY MEMBER"/>
    <property type="match status" value="1"/>
</dbReference>
<dbReference type="InterPro" id="IPR002208">
    <property type="entry name" value="SecY/SEC61-alpha"/>
</dbReference>
<keyword evidence="3 10" id="KW-0813">Transport</keyword>
<gene>
    <name evidence="10" type="primary">secY</name>
    <name evidence="14" type="ORF">SAMN04488072_11753</name>
</gene>
<keyword evidence="5 10" id="KW-0653">Protein transport</keyword>
<feature type="transmembrane region" description="Helical" evidence="10">
    <location>
        <begin position="20"/>
        <end position="38"/>
    </location>
</feature>
<comment type="similarity">
    <text evidence="2 10 13">Belongs to the SecY/SEC61-alpha family.</text>
</comment>
<protein>
    <recommendedName>
        <fullName evidence="9 10">Protein translocase subunit SecY</fullName>
    </recommendedName>
</protein>
<sequence length="430" mass="47066">MFRTISNFMRVGDIRRKIVFTLLMLIVFRLGTFIPVPYTNRDAIDFMNQQNVFGFLNTFGGGALQNFSIFAMGIMPYITASIIMQLLQMDVVPKFTEWKKQGEMGRKKIAQVTRYGTVVLAFIQAIAMSIGFNAMAGGMLISEPSVWKFLVIAIILTSGTAFLMWLGEQITANGVGNGISILIFAGIVAAVPNGVNQLYSQYFVDAGDELFINIVIVALIALVVVAVTVGVIFIQQALRKIPIQYAKKLVNRSPVGGHSTHLPLKVNAAGVIPVIFAIAFIIAPRTVAGLFEGNEIAATIETIFDYTQPVGMVIYVGLIIAFTYFYTFVQVNPEQMAENLQKQGGYIPGIRPGRNTETYLTRVMYRLTFVGALFLAAVSVLPIVLGGLANLPQAVQIGGTSLLIVVGVALQTMKQLESQLVKRHYKGFIK</sequence>
<proteinExistence type="inferred from homology"/>
<feature type="transmembrane region" description="Helical" evidence="10">
    <location>
        <begin position="146"/>
        <end position="167"/>
    </location>
</feature>
<dbReference type="HAMAP" id="MF_01465">
    <property type="entry name" value="SecY"/>
    <property type="match status" value="1"/>
</dbReference>
<evidence type="ECO:0000256" key="5">
    <source>
        <dbReference type="ARBA" id="ARBA00022927"/>
    </source>
</evidence>
<feature type="transmembrane region" description="Helical" evidence="10">
    <location>
        <begin position="112"/>
        <end position="134"/>
    </location>
</feature>
<feature type="transmembrane region" description="Helical" evidence="10">
    <location>
        <begin position="174"/>
        <end position="191"/>
    </location>
</feature>
<dbReference type="AlphaFoldDB" id="A0A1I1ACT1"/>
<dbReference type="GO" id="GO:0005886">
    <property type="term" value="C:plasma membrane"/>
    <property type="evidence" value="ECO:0007669"/>
    <property type="project" value="UniProtKB-SubCell"/>
</dbReference>
<evidence type="ECO:0000256" key="6">
    <source>
        <dbReference type="ARBA" id="ARBA00022989"/>
    </source>
</evidence>
<dbReference type="InterPro" id="IPR026593">
    <property type="entry name" value="SecY"/>
</dbReference>